<evidence type="ECO:0000313" key="1">
    <source>
        <dbReference type="EMBL" id="NFV27979.1"/>
    </source>
</evidence>
<organism evidence="1 2">
    <name type="scientific">Clostridium botulinum</name>
    <dbReference type="NCBI Taxonomy" id="1491"/>
    <lineage>
        <taxon>Bacteria</taxon>
        <taxon>Bacillati</taxon>
        <taxon>Bacillota</taxon>
        <taxon>Clostridia</taxon>
        <taxon>Eubacteriales</taxon>
        <taxon>Clostridiaceae</taxon>
        <taxon>Clostridium</taxon>
    </lineage>
</organism>
<dbReference type="RefSeq" id="WP_003373385.1">
    <property type="nucleotide sequence ID" value="NZ_JACBBA010000010.1"/>
</dbReference>
<evidence type="ECO:0000313" key="2">
    <source>
        <dbReference type="Proteomes" id="UP000486903"/>
    </source>
</evidence>
<accession>A0A6B4JRI3</accession>
<gene>
    <name evidence="1" type="ORF">FDG31_17935</name>
</gene>
<proteinExistence type="predicted"/>
<dbReference type="EMBL" id="SXFB01000026">
    <property type="protein sequence ID" value="NFV27979.1"/>
    <property type="molecule type" value="Genomic_DNA"/>
</dbReference>
<dbReference type="Proteomes" id="UP000486903">
    <property type="component" value="Unassembled WGS sequence"/>
</dbReference>
<protein>
    <submittedName>
        <fullName evidence="1">Uncharacterized protein</fullName>
    </submittedName>
</protein>
<name>A0A6B4JRI3_CLOBO</name>
<comment type="caution">
    <text evidence="1">The sequence shown here is derived from an EMBL/GenBank/DDBJ whole genome shotgun (WGS) entry which is preliminary data.</text>
</comment>
<sequence>MASTTSVNKALTNIADELDYVKDGIKNGESREDLSKWVDDVQAAINSAVEEFNEYSDEVEDIEYDFDGLVKRLSEVYK</sequence>
<dbReference type="AlphaFoldDB" id="A0A6B4JRI3"/>
<reference evidence="1 2" key="1">
    <citation type="submission" date="2019-04" db="EMBL/GenBank/DDBJ databases">
        <title>Genome sequencing of Clostridium botulinum Groups I-IV and Clostridium butyricum.</title>
        <authorList>
            <person name="Brunt J."/>
            <person name="Van Vliet A.H.M."/>
            <person name="Stringer S.C."/>
            <person name="Carter A.T."/>
            <person name="Peck M.W."/>
        </authorList>
    </citation>
    <scope>NUCLEOTIDE SEQUENCE [LARGE SCALE GENOMIC DNA]</scope>
    <source>
        <strain evidence="1 2">BL81</strain>
    </source>
</reference>